<dbReference type="AlphaFoldDB" id="A0A1B9H2R7"/>
<evidence type="ECO:0000313" key="19">
    <source>
        <dbReference type="Proteomes" id="UP000092666"/>
    </source>
</evidence>
<evidence type="ECO:0000256" key="10">
    <source>
        <dbReference type="ARBA" id="ARBA00023008"/>
    </source>
</evidence>
<reference evidence="19" key="2">
    <citation type="submission" date="2013-12" db="EMBL/GenBank/DDBJ databases">
        <title>Evolution of pathogenesis and genome organization in the Tremellales.</title>
        <authorList>
            <person name="Cuomo C."/>
            <person name="Litvintseva A."/>
            <person name="Heitman J."/>
            <person name="Chen Y."/>
            <person name="Sun S."/>
            <person name="Springer D."/>
            <person name="Dromer F."/>
            <person name="Young S."/>
            <person name="Zeng Q."/>
            <person name="Chapman S."/>
            <person name="Gujja S."/>
            <person name="Saif S."/>
            <person name="Birren B."/>
        </authorList>
    </citation>
    <scope>NUCLEOTIDE SEQUENCE [LARGE SCALE GENOMIC DNA]</scope>
    <source>
        <strain evidence="19">BCC8398</strain>
    </source>
</reference>
<keyword evidence="19" id="KW-1185">Reference proteome</keyword>
<evidence type="ECO:0000256" key="4">
    <source>
        <dbReference type="ARBA" id="ARBA00022525"/>
    </source>
</evidence>
<dbReference type="SMART" id="SM00321">
    <property type="entry name" value="WSC"/>
    <property type="match status" value="3"/>
</dbReference>
<evidence type="ECO:0000256" key="14">
    <source>
        <dbReference type="ARBA" id="ARBA00023180"/>
    </source>
</evidence>
<feature type="domain" description="WSC" evidence="17">
    <location>
        <begin position="296"/>
        <end position="386"/>
    </location>
</feature>
<keyword evidence="13" id="KW-1015">Disulfide bond</keyword>
<dbReference type="OrthoDB" id="2019572at2759"/>
<gene>
    <name evidence="18" type="ORF">I316_00689</name>
</gene>
<feature type="domain" description="WSC" evidence="17">
    <location>
        <begin position="542"/>
        <end position="635"/>
    </location>
</feature>
<feature type="domain" description="WSC" evidence="17">
    <location>
        <begin position="185"/>
        <end position="276"/>
    </location>
</feature>
<protein>
    <recommendedName>
        <fullName evidence="17">WSC domain-containing protein</fullName>
    </recommendedName>
</protein>
<dbReference type="GO" id="GO:0005576">
    <property type="term" value="C:extracellular region"/>
    <property type="evidence" value="ECO:0007669"/>
    <property type="project" value="UniProtKB-SubCell"/>
</dbReference>
<dbReference type="PANTHER" id="PTHR24269:SF16">
    <property type="entry name" value="PROTEIN SLG1"/>
    <property type="match status" value="1"/>
</dbReference>
<dbReference type="PROSITE" id="PS51212">
    <property type="entry name" value="WSC"/>
    <property type="match status" value="3"/>
</dbReference>
<name>A0A1B9H2R7_9TREE</name>
<keyword evidence="4" id="KW-0964">Secreted</keyword>
<evidence type="ECO:0000256" key="6">
    <source>
        <dbReference type="ARBA" id="ARBA00022723"/>
    </source>
</evidence>
<evidence type="ECO:0000256" key="7">
    <source>
        <dbReference type="ARBA" id="ARBA00022729"/>
    </source>
</evidence>
<comment type="cofactor">
    <cofactor evidence="1">
        <name>Cu(2+)</name>
        <dbReference type="ChEBI" id="CHEBI:29036"/>
    </cofactor>
</comment>
<dbReference type="Proteomes" id="UP000092666">
    <property type="component" value="Unassembled WGS sequence"/>
</dbReference>
<keyword evidence="9" id="KW-0560">Oxidoreductase</keyword>
<dbReference type="Pfam" id="PF22810">
    <property type="entry name" value="LPMO_AA14"/>
    <property type="match status" value="1"/>
</dbReference>
<organism evidence="18 19">
    <name type="scientific">Kwoniella heveanensis BCC8398</name>
    <dbReference type="NCBI Taxonomy" id="1296120"/>
    <lineage>
        <taxon>Eukaryota</taxon>
        <taxon>Fungi</taxon>
        <taxon>Dikarya</taxon>
        <taxon>Basidiomycota</taxon>
        <taxon>Agaricomycotina</taxon>
        <taxon>Tremellomycetes</taxon>
        <taxon>Tremellales</taxon>
        <taxon>Cryptococcaceae</taxon>
        <taxon>Kwoniella</taxon>
    </lineage>
</organism>
<evidence type="ECO:0000256" key="15">
    <source>
        <dbReference type="ARBA" id="ARBA00046340"/>
    </source>
</evidence>
<evidence type="ECO:0000256" key="9">
    <source>
        <dbReference type="ARBA" id="ARBA00023002"/>
    </source>
</evidence>
<keyword evidence="6" id="KW-0479">Metal-binding</keyword>
<sequence length="668" mass="68704">MNSYNGTVDNKWFGGTALAIAYTSDVDSLQPNDMTVISVNFNSVWEREISYSIPAGLPACPAGGCLCTWNWIHQGGHGEGYPFEIYNNLYRCTVTGATGTKKVQRGAVPVDCTLSPSSCVKGPKTPMYLYQADGNNLPHLDTPPLYRSEWGFTDGAQNDIFTAASTPAPSGTGGYAATATALPSGWTALGCMVDDVNKRALDGGAIDIANNTIAACTSYCASKGYNYAGVEYGYQCWCGKSATLTAADSSTCNVACPGDVWSMCGGSSRLNVFRSPSAPTTTVTPSAFPTASLPSGWKSLGCNVDSGDKRVLNKGSTTSANNTIPSCIASCAKQGFAYAGVEYGVECWCGTAASLSPATDGCNVPCAGDAGSFCGGSYRINVFSSSNTAVAASTTTVRSTTSTSAQTSKAASSSTATIKTSTTTFKATSTTTSKASSTTTSKASSSSTKPLVTSSSSAKATLASSSSAAVKTSSTSSGRAATTSSAKPSTSSAKSTLASSSTTKPATTSTAAKPSTSTTAKVSSSTVAQAAASSSASALPSGWESLGCYVDTTPRILNSTFANDNQNTYARCIARCAAQGYKYAGVEYGEQCMCGNIASTATLKAAPTTQCNVACKGDAKAMCGGSWRVNLFHLKDSSTVPRSLPIPEGVKWTRRRRGMWRINDGDHH</sequence>
<evidence type="ECO:0000256" key="1">
    <source>
        <dbReference type="ARBA" id="ARBA00001973"/>
    </source>
</evidence>
<dbReference type="STRING" id="1296120.A0A1B9H2R7"/>
<proteinExistence type="inferred from homology"/>
<keyword evidence="7" id="KW-0732">Signal</keyword>
<keyword evidence="8" id="KW-1133">Transmembrane helix</keyword>
<evidence type="ECO:0000256" key="3">
    <source>
        <dbReference type="ARBA" id="ARBA00004613"/>
    </source>
</evidence>
<comment type="similarity">
    <text evidence="15">Belongs to the polysaccharide monooxygenase AA14 family.</text>
</comment>
<dbReference type="GO" id="GO:0005886">
    <property type="term" value="C:plasma membrane"/>
    <property type="evidence" value="ECO:0007669"/>
    <property type="project" value="TreeGrafter"/>
</dbReference>
<keyword evidence="12" id="KW-0472">Membrane</keyword>
<dbReference type="GO" id="GO:0004497">
    <property type="term" value="F:monooxygenase activity"/>
    <property type="evidence" value="ECO:0007669"/>
    <property type="project" value="UniProtKB-KW"/>
</dbReference>
<dbReference type="Pfam" id="PF01822">
    <property type="entry name" value="WSC"/>
    <property type="match status" value="3"/>
</dbReference>
<keyword evidence="5" id="KW-0812">Transmembrane</keyword>
<keyword evidence="11" id="KW-0503">Monooxygenase</keyword>
<evidence type="ECO:0000256" key="2">
    <source>
        <dbReference type="ARBA" id="ARBA00004167"/>
    </source>
</evidence>
<evidence type="ECO:0000259" key="17">
    <source>
        <dbReference type="PROSITE" id="PS51212"/>
    </source>
</evidence>
<feature type="region of interest" description="Disordered" evidence="16">
    <location>
        <begin position="468"/>
        <end position="522"/>
    </location>
</feature>
<dbReference type="InterPro" id="IPR002889">
    <property type="entry name" value="WSC_carb-bd"/>
</dbReference>
<evidence type="ECO:0000256" key="5">
    <source>
        <dbReference type="ARBA" id="ARBA00022692"/>
    </source>
</evidence>
<dbReference type="InterPro" id="IPR054497">
    <property type="entry name" value="LPMO_AA14"/>
</dbReference>
<keyword evidence="14" id="KW-0325">Glycoprotein</keyword>
<evidence type="ECO:0000256" key="12">
    <source>
        <dbReference type="ARBA" id="ARBA00023136"/>
    </source>
</evidence>
<evidence type="ECO:0000256" key="8">
    <source>
        <dbReference type="ARBA" id="ARBA00022989"/>
    </source>
</evidence>
<dbReference type="GO" id="GO:0046872">
    <property type="term" value="F:metal ion binding"/>
    <property type="evidence" value="ECO:0007669"/>
    <property type="project" value="UniProtKB-KW"/>
</dbReference>
<keyword evidence="10" id="KW-0186">Copper</keyword>
<accession>A0A1B9H2R7</accession>
<dbReference type="PANTHER" id="PTHR24269">
    <property type="entry name" value="KREMEN PROTEIN"/>
    <property type="match status" value="1"/>
</dbReference>
<reference evidence="18 19" key="1">
    <citation type="submission" date="2013-07" db="EMBL/GenBank/DDBJ databases">
        <title>The Genome Sequence of Cryptococcus heveanensis BCC8398.</title>
        <authorList>
            <consortium name="The Broad Institute Genome Sequencing Platform"/>
            <person name="Cuomo C."/>
            <person name="Litvintseva A."/>
            <person name="Chen Y."/>
            <person name="Heitman J."/>
            <person name="Sun S."/>
            <person name="Springer D."/>
            <person name="Dromer F."/>
            <person name="Young S.K."/>
            <person name="Zeng Q."/>
            <person name="Gargeya S."/>
            <person name="Fitzgerald M."/>
            <person name="Abouelleil A."/>
            <person name="Alvarado L."/>
            <person name="Berlin A.M."/>
            <person name="Chapman S.B."/>
            <person name="Dewar J."/>
            <person name="Goldberg J."/>
            <person name="Griggs A."/>
            <person name="Gujja S."/>
            <person name="Hansen M."/>
            <person name="Howarth C."/>
            <person name="Imamovic A."/>
            <person name="Larimer J."/>
            <person name="McCowan C."/>
            <person name="Murphy C."/>
            <person name="Pearson M."/>
            <person name="Priest M."/>
            <person name="Roberts A."/>
            <person name="Saif S."/>
            <person name="Shea T."/>
            <person name="Sykes S."/>
            <person name="Wortman J."/>
            <person name="Nusbaum C."/>
            <person name="Birren B."/>
        </authorList>
    </citation>
    <scope>NUCLEOTIDE SEQUENCE [LARGE SCALE GENOMIC DNA]</scope>
    <source>
        <strain evidence="18 19">BCC8398</strain>
    </source>
</reference>
<evidence type="ECO:0000256" key="16">
    <source>
        <dbReference type="SAM" id="MobiDB-lite"/>
    </source>
</evidence>
<evidence type="ECO:0000256" key="13">
    <source>
        <dbReference type="ARBA" id="ARBA00023157"/>
    </source>
</evidence>
<dbReference type="InterPro" id="IPR051836">
    <property type="entry name" value="Kremen_rcpt"/>
</dbReference>
<comment type="subcellular location">
    <subcellularLocation>
        <location evidence="2">Membrane</location>
        <topology evidence="2">Single-pass membrane protein</topology>
    </subcellularLocation>
    <subcellularLocation>
        <location evidence="3">Secreted</location>
    </subcellularLocation>
</comment>
<evidence type="ECO:0000313" key="18">
    <source>
        <dbReference type="EMBL" id="OCF37563.1"/>
    </source>
</evidence>
<dbReference type="EMBL" id="KV700122">
    <property type="protein sequence ID" value="OCF37563.1"/>
    <property type="molecule type" value="Genomic_DNA"/>
</dbReference>
<evidence type="ECO:0000256" key="11">
    <source>
        <dbReference type="ARBA" id="ARBA00023033"/>
    </source>
</evidence>